<dbReference type="AlphaFoldDB" id="A0A1Y1CLR7"/>
<name>A0A1Y1CLR7_9BACT</name>
<dbReference type="Proteomes" id="UP000218267">
    <property type="component" value="Chromosome"/>
</dbReference>
<reference evidence="2 3" key="1">
    <citation type="journal article" date="2018" name="Mar. Genomics">
        <title>Complete genome sequence of Marinifilaceae bacterium strain SPP2, isolated from the Antarctic marine sediment.</title>
        <authorList>
            <person name="Watanabe M."/>
            <person name="Kojima H."/>
            <person name="Fukui M."/>
        </authorList>
    </citation>
    <scope>NUCLEOTIDE SEQUENCE [LARGE SCALE GENOMIC DNA]</scope>
    <source>
        <strain evidence="2 3">SPP2</strain>
    </source>
</reference>
<dbReference type="OrthoDB" id="1467737at2"/>
<keyword evidence="1" id="KW-0812">Transmembrane</keyword>
<evidence type="ECO:0000256" key="1">
    <source>
        <dbReference type="SAM" id="Phobius"/>
    </source>
</evidence>
<proteinExistence type="predicted"/>
<dbReference type="EMBL" id="AP018042">
    <property type="protein sequence ID" value="BAX81327.1"/>
    <property type="molecule type" value="Genomic_DNA"/>
</dbReference>
<feature type="transmembrane region" description="Helical" evidence="1">
    <location>
        <begin position="90"/>
        <end position="111"/>
    </location>
</feature>
<feature type="transmembrane region" description="Helical" evidence="1">
    <location>
        <begin position="123"/>
        <end position="144"/>
    </location>
</feature>
<evidence type="ECO:0000313" key="3">
    <source>
        <dbReference type="Proteomes" id="UP000218267"/>
    </source>
</evidence>
<keyword evidence="3" id="KW-1185">Reference proteome</keyword>
<evidence type="ECO:0000313" key="2">
    <source>
        <dbReference type="EMBL" id="BAX81327.1"/>
    </source>
</evidence>
<gene>
    <name evidence="2" type="ORF">ALGA_3022</name>
</gene>
<protein>
    <submittedName>
        <fullName evidence="2">Uncharacterized protein</fullName>
    </submittedName>
</protein>
<reference evidence="3" key="2">
    <citation type="journal article" date="2020" name="Antonie Van Leeuwenhoek">
        <title>Labilibaculum antarcticum sp. nov., a novel facultative anaerobic, psychrotorelant bacterium isolated from marine sediment of Antarctica.</title>
        <authorList>
            <person name="Watanabe M."/>
            <person name="Kojima H."/>
            <person name="Fukui M."/>
        </authorList>
    </citation>
    <scope>NUCLEOTIDE SEQUENCE [LARGE SCALE GENOMIC DNA]</scope>
    <source>
        <strain evidence="3">SPP2</strain>
    </source>
</reference>
<feature type="transmembrane region" description="Helical" evidence="1">
    <location>
        <begin position="33"/>
        <end position="55"/>
    </location>
</feature>
<dbReference type="KEGG" id="mbas:ALGA_3022"/>
<organism evidence="2 3">
    <name type="scientific">Labilibaculum antarcticum</name>
    <dbReference type="NCBI Taxonomy" id="1717717"/>
    <lineage>
        <taxon>Bacteria</taxon>
        <taxon>Pseudomonadati</taxon>
        <taxon>Bacteroidota</taxon>
        <taxon>Bacteroidia</taxon>
        <taxon>Marinilabiliales</taxon>
        <taxon>Marinifilaceae</taxon>
        <taxon>Labilibaculum</taxon>
    </lineage>
</organism>
<keyword evidence="1" id="KW-0472">Membrane</keyword>
<accession>A0A1Y1CLR7</accession>
<sequence>MKVLLIILSSTWKFAATFPVAVYVFHMSFYETILYTNIGGFFGILISALVSKGLIKLLNTYGSGLIKSKKKIRKKFNKRNRRLVYFKDKYGLAGIAILTPVLFSIPIGVFLNTKYYGHRKISYLYLLISQIVWSFAYTLLFTAIKVSL</sequence>
<keyword evidence="1" id="KW-1133">Transmembrane helix</keyword>
<dbReference type="RefSeq" id="WP_096430624.1">
    <property type="nucleotide sequence ID" value="NZ_AP018042.1"/>
</dbReference>